<evidence type="ECO:0000313" key="2">
    <source>
        <dbReference type="EMBL" id="CAD6934583.1"/>
    </source>
</evidence>
<evidence type="ECO:0008006" key="4">
    <source>
        <dbReference type="Google" id="ProtNLM"/>
    </source>
</evidence>
<sequence>MPSADLERCDVRRPRRGPILRAQEVGMVTRIDPTQVQDVDMGTNSTADTALKTCKQASNGPQSSQRPGTSISIRTDVPAGDASRHLLDGQQTMARQRA</sequence>
<feature type="region of interest" description="Disordered" evidence="1">
    <location>
        <begin position="53"/>
        <end position="98"/>
    </location>
</feature>
<organism evidence="2 3">
    <name type="scientific">Tilletia caries</name>
    <name type="common">wheat bunt fungus</name>
    <dbReference type="NCBI Taxonomy" id="13290"/>
    <lineage>
        <taxon>Eukaryota</taxon>
        <taxon>Fungi</taxon>
        <taxon>Dikarya</taxon>
        <taxon>Basidiomycota</taxon>
        <taxon>Ustilaginomycotina</taxon>
        <taxon>Exobasidiomycetes</taxon>
        <taxon>Tilletiales</taxon>
        <taxon>Tilletiaceae</taxon>
        <taxon>Tilletia</taxon>
    </lineage>
</organism>
<dbReference type="EMBL" id="CAJHJG010003703">
    <property type="protein sequence ID" value="CAD6934583.1"/>
    <property type="molecule type" value="Genomic_DNA"/>
</dbReference>
<comment type="caution">
    <text evidence="2">The sequence shown here is derived from an EMBL/GenBank/DDBJ whole genome shotgun (WGS) entry which is preliminary data.</text>
</comment>
<keyword evidence="3" id="KW-1185">Reference proteome</keyword>
<gene>
    <name evidence="2" type="ORF">JKIAZH3_G1200</name>
</gene>
<evidence type="ECO:0000256" key="1">
    <source>
        <dbReference type="SAM" id="MobiDB-lite"/>
    </source>
</evidence>
<dbReference type="Proteomes" id="UP000836402">
    <property type="component" value="Unassembled WGS sequence"/>
</dbReference>
<name>A0ABN7IWS3_9BASI</name>
<reference evidence="2" key="1">
    <citation type="submission" date="2020-10" db="EMBL/GenBank/DDBJ databases">
        <authorList>
            <person name="Sedaghatjoo S."/>
        </authorList>
    </citation>
    <scope>NUCLEOTIDE SEQUENCE</scope>
    <source>
        <strain evidence="2">AZH3</strain>
    </source>
</reference>
<feature type="compositionally biased region" description="Polar residues" evidence="1">
    <location>
        <begin position="55"/>
        <end position="73"/>
    </location>
</feature>
<proteinExistence type="predicted"/>
<accession>A0ABN7IWS3</accession>
<evidence type="ECO:0000313" key="3">
    <source>
        <dbReference type="Proteomes" id="UP000836402"/>
    </source>
</evidence>
<feature type="compositionally biased region" description="Polar residues" evidence="1">
    <location>
        <begin position="89"/>
        <end position="98"/>
    </location>
</feature>
<protein>
    <recommendedName>
        <fullName evidence="4">Hypervirulence associated protein TUDOR domain-containing protein</fullName>
    </recommendedName>
</protein>